<evidence type="ECO:0000313" key="1">
    <source>
        <dbReference type="EMBL" id="JAN57957.1"/>
    </source>
</evidence>
<dbReference type="EMBL" id="GDIQ01036780">
    <property type="protein sequence ID" value="JAN57957.1"/>
    <property type="molecule type" value="Transcribed_RNA"/>
</dbReference>
<reference evidence="1" key="1">
    <citation type="submission" date="2015-10" db="EMBL/GenBank/DDBJ databases">
        <title>EvidentialGene: Evidence-directed Construction of Complete mRNA Transcriptomes without Genomes.</title>
        <authorList>
            <person name="Gilbert D.G."/>
        </authorList>
    </citation>
    <scope>NUCLEOTIDE SEQUENCE</scope>
</reference>
<proteinExistence type="predicted"/>
<dbReference type="AlphaFoldDB" id="A0A0P5PV67"/>
<protein>
    <submittedName>
        <fullName evidence="1">Uncharacterized protein</fullName>
    </submittedName>
</protein>
<organism evidence="1">
    <name type="scientific">Daphnia magna</name>
    <dbReference type="NCBI Taxonomy" id="35525"/>
    <lineage>
        <taxon>Eukaryota</taxon>
        <taxon>Metazoa</taxon>
        <taxon>Ecdysozoa</taxon>
        <taxon>Arthropoda</taxon>
        <taxon>Crustacea</taxon>
        <taxon>Branchiopoda</taxon>
        <taxon>Diplostraca</taxon>
        <taxon>Cladocera</taxon>
        <taxon>Anomopoda</taxon>
        <taxon>Daphniidae</taxon>
        <taxon>Daphnia</taxon>
    </lineage>
</organism>
<accession>A0A0P5PV67</accession>
<dbReference type="OrthoDB" id="6348692at2759"/>
<sequence>MSLLAMRKSRGIVVWLVLCGVSISCAAPWFNTNVHLRAKTSTPREDLADYAETEQPFYNFMKMGLAETPLETDHESPSVEQEPMDFSQPYPVEEAQQGPAIVEDPLYDFLKNILPQVPSRAPDSQAPNVPYDSVDPSSHPSADEPVLPQRYTPSDESFLDIGHPPRPRALGFPQITNTRENVVQQNNWAIL</sequence>
<name>A0A0P5PV67_9CRUS</name>
<dbReference type="PROSITE" id="PS51257">
    <property type="entry name" value="PROKAR_LIPOPROTEIN"/>
    <property type="match status" value="1"/>
</dbReference>